<dbReference type="InterPro" id="IPR013752">
    <property type="entry name" value="KPA_reductase"/>
</dbReference>
<evidence type="ECO:0000256" key="4">
    <source>
        <dbReference type="SAM" id="MobiDB-lite"/>
    </source>
</evidence>
<dbReference type="InterPro" id="IPR013332">
    <property type="entry name" value="KPR_N"/>
</dbReference>
<dbReference type="Pfam" id="PF02558">
    <property type="entry name" value="ApbA"/>
    <property type="match status" value="1"/>
</dbReference>
<evidence type="ECO:0000313" key="7">
    <source>
        <dbReference type="EMBL" id="PWJ48303.1"/>
    </source>
</evidence>
<dbReference type="Pfam" id="PF08546">
    <property type="entry name" value="ApbA_C"/>
    <property type="match status" value="1"/>
</dbReference>
<keyword evidence="2" id="KW-0521">NADP</keyword>
<name>A0A315ZT16_9ACTN</name>
<dbReference type="InterPro" id="IPR036291">
    <property type="entry name" value="NAD(P)-bd_dom_sf"/>
</dbReference>
<keyword evidence="8" id="KW-1185">Reference proteome</keyword>
<dbReference type="PANTHER" id="PTHR43765">
    <property type="entry name" value="2-DEHYDROPANTOATE 2-REDUCTASE-RELATED"/>
    <property type="match status" value="1"/>
</dbReference>
<dbReference type="EMBL" id="QGDQ01000031">
    <property type="protein sequence ID" value="PWJ48303.1"/>
    <property type="molecule type" value="Genomic_DNA"/>
</dbReference>
<evidence type="ECO:0000256" key="1">
    <source>
        <dbReference type="ARBA" id="ARBA00007870"/>
    </source>
</evidence>
<dbReference type="Gene3D" id="3.40.50.720">
    <property type="entry name" value="NAD(P)-binding Rossmann-like Domain"/>
    <property type="match status" value="1"/>
</dbReference>
<dbReference type="InterPro" id="IPR050838">
    <property type="entry name" value="Ketopantoate_reductase"/>
</dbReference>
<feature type="domain" description="Ketopantoate reductase N-terminal" evidence="5">
    <location>
        <begin position="5"/>
        <end position="153"/>
    </location>
</feature>
<dbReference type="PANTHER" id="PTHR43765:SF2">
    <property type="entry name" value="2-DEHYDROPANTOATE 2-REDUCTASE"/>
    <property type="match status" value="1"/>
</dbReference>
<dbReference type="GO" id="GO:0005737">
    <property type="term" value="C:cytoplasm"/>
    <property type="evidence" value="ECO:0007669"/>
    <property type="project" value="TreeGrafter"/>
</dbReference>
<feature type="region of interest" description="Disordered" evidence="4">
    <location>
        <begin position="342"/>
        <end position="365"/>
    </location>
</feature>
<keyword evidence="3" id="KW-0560">Oxidoreductase</keyword>
<dbReference type="OrthoDB" id="9796561at2"/>
<evidence type="ECO:0000259" key="6">
    <source>
        <dbReference type="Pfam" id="PF08546"/>
    </source>
</evidence>
<feature type="compositionally biased region" description="Pro residues" evidence="4">
    <location>
        <begin position="344"/>
        <end position="355"/>
    </location>
</feature>
<evidence type="ECO:0000313" key="8">
    <source>
        <dbReference type="Proteomes" id="UP000245469"/>
    </source>
</evidence>
<dbReference type="Gene3D" id="1.10.1040.10">
    <property type="entry name" value="N-(1-d-carboxylethyl)-l-norvaline Dehydrogenase, domain 2"/>
    <property type="match status" value="1"/>
</dbReference>
<dbReference type="GO" id="GO:0008677">
    <property type="term" value="F:2-dehydropantoate 2-reductase activity"/>
    <property type="evidence" value="ECO:0007669"/>
    <property type="project" value="TreeGrafter"/>
</dbReference>
<reference evidence="7 8" key="1">
    <citation type="submission" date="2018-03" db="EMBL/GenBank/DDBJ databases">
        <title>Genomic Encyclopedia of Archaeal and Bacterial Type Strains, Phase II (KMG-II): from individual species to whole genera.</title>
        <authorList>
            <person name="Goeker M."/>
        </authorList>
    </citation>
    <scope>NUCLEOTIDE SEQUENCE [LARGE SCALE GENOMIC DNA]</scope>
    <source>
        <strain evidence="7 8">DSM 44889</strain>
    </source>
</reference>
<accession>A0A315ZT16</accession>
<organism evidence="7 8">
    <name type="scientific">Quadrisphaera granulorum</name>
    <dbReference type="NCBI Taxonomy" id="317664"/>
    <lineage>
        <taxon>Bacteria</taxon>
        <taxon>Bacillati</taxon>
        <taxon>Actinomycetota</taxon>
        <taxon>Actinomycetes</taxon>
        <taxon>Kineosporiales</taxon>
        <taxon>Kineosporiaceae</taxon>
        <taxon>Quadrisphaera</taxon>
    </lineage>
</organism>
<gene>
    <name evidence="7" type="ORF">BXY45_13127</name>
</gene>
<dbReference type="SUPFAM" id="SSF48179">
    <property type="entry name" value="6-phosphogluconate dehydrogenase C-terminal domain-like"/>
    <property type="match status" value="1"/>
</dbReference>
<sequence length="365" mass="38243">MTRYVVIGAGAVGSVLAAQLHAAGREVVLVARGRQVEVLRSRGLTVLRPASAGARSTEVVRVPVAAGPDDVDLRHDDVLLLTTKAQDVDAALDAWAWQPVISDDGAGLVGADLPLVTFQNGVSTERAALRRFRTVLGATIWIAASHTEPGVVVSPSWPRVGLVWVGRSPRESGYMSDPVAHAVAADLDAAGFAAWSVPDVARWKAHKLVINATNGLDLFSREAPADRELLDRLAADLVRETEAVLDAADLPRADPRAVGVGPGSLVIEEVPGHVGGRRSTWQSFARGAGSEVDHLNGDVVQLGRLHGVPTPANELLQRVLGAAFSGETRTLPLPAELLRSALPASPPASTPPSLPTPTTLTEVPA</sequence>
<feature type="compositionally biased region" description="Low complexity" evidence="4">
    <location>
        <begin position="356"/>
        <end position="365"/>
    </location>
</feature>
<evidence type="ECO:0000256" key="2">
    <source>
        <dbReference type="ARBA" id="ARBA00022857"/>
    </source>
</evidence>
<comment type="caution">
    <text evidence="7">The sequence shown here is derived from an EMBL/GenBank/DDBJ whole genome shotgun (WGS) entry which is preliminary data.</text>
</comment>
<feature type="domain" description="Ketopantoate reductase C-terminal" evidence="6">
    <location>
        <begin position="200"/>
        <end position="321"/>
    </location>
</feature>
<protein>
    <submittedName>
        <fullName evidence="7">Ketopantoate reductase</fullName>
    </submittedName>
</protein>
<dbReference type="Proteomes" id="UP000245469">
    <property type="component" value="Unassembled WGS sequence"/>
</dbReference>
<dbReference type="RefSeq" id="WP_109776089.1">
    <property type="nucleotide sequence ID" value="NZ_QGDQ01000031.1"/>
</dbReference>
<evidence type="ECO:0000256" key="3">
    <source>
        <dbReference type="ARBA" id="ARBA00023002"/>
    </source>
</evidence>
<dbReference type="AlphaFoldDB" id="A0A315ZT16"/>
<evidence type="ECO:0000259" key="5">
    <source>
        <dbReference type="Pfam" id="PF02558"/>
    </source>
</evidence>
<dbReference type="SUPFAM" id="SSF51735">
    <property type="entry name" value="NAD(P)-binding Rossmann-fold domains"/>
    <property type="match status" value="1"/>
</dbReference>
<proteinExistence type="inferred from homology"/>
<comment type="similarity">
    <text evidence="1">Belongs to the ketopantoate reductase family.</text>
</comment>
<dbReference type="InterPro" id="IPR013328">
    <property type="entry name" value="6PGD_dom2"/>
</dbReference>
<dbReference type="GO" id="GO:0050661">
    <property type="term" value="F:NADP binding"/>
    <property type="evidence" value="ECO:0007669"/>
    <property type="project" value="TreeGrafter"/>
</dbReference>
<dbReference type="InterPro" id="IPR008927">
    <property type="entry name" value="6-PGluconate_DH-like_C_sf"/>
</dbReference>